<dbReference type="Proteomes" id="UP000332933">
    <property type="component" value="Unassembled WGS sequence"/>
</dbReference>
<name>A0A485LSY9_9STRA</name>
<dbReference type="OrthoDB" id="72677at2759"/>
<gene>
    <name evidence="3" type="primary">Aste57867_23731</name>
    <name evidence="2" type="ORF">As57867_023659</name>
    <name evidence="3" type="ORF">ASTE57867_23731</name>
</gene>
<dbReference type="AlphaFoldDB" id="A0A485LSY9"/>
<protein>
    <submittedName>
        <fullName evidence="3">Aste57867_23731 protein</fullName>
    </submittedName>
</protein>
<evidence type="ECO:0000313" key="3">
    <source>
        <dbReference type="EMBL" id="VFU00376.1"/>
    </source>
</evidence>
<evidence type="ECO:0000313" key="4">
    <source>
        <dbReference type="Proteomes" id="UP000332933"/>
    </source>
</evidence>
<proteinExistence type="predicted"/>
<sequence>MATTTLEEETISVEEWNVAEDLPFLFAYDAALQDDLACVVDLLDMSECTMDDSTPAEPAAAVQASSDSCTSDPSPTSPRLSKRKINAMKGRPSLEVRQRRELLHLRAEVEKLQATLDATASAAVAERVPSMWETAAKAECLEKNRSLQENAQLKETLHQQATFVDQMQKLCRKKPRWALSDVDSEEWKAYKVAAHASLRTAAIHAIADRQFHRMQNVFIGGGIFGRTDRHFRARVMPRVNGRCMLELVNCTTLPAPFPVVAAAAWSAFGNDSSAIWPDGAVMSVEMLDDDTLYSQLTQTEQDGTQTHSNIVRKRFVEPDRHVIIARTVLEDALVPHMSKGAVESKAGWTEVARVPTDPHGDVCVMRYCMQLDVDHFTTDVVSTDEMDMMVALMHRVTLAHPSSSITPSDGAPSLFSLAADGLDWRNIPSPTVRGIVGRAKRASEALAAAVNAAIAAHHAKRRSHLADVVVST</sequence>
<keyword evidence="4" id="KW-1185">Reference proteome</keyword>
<reference evidence="3 4" key="1">
    <citation type="submission" date="2019-03" db="EMBL/GenBank/DDBJ databases">
        <authorList>
            <person name="Gaulin E."/>
            <person name="Dumas B."/>
        </authorList>
    </citation>
    <scope>NUCLEOTIDE SEQUENCE [LARGE SCALE GENOMIC DNA]</scope>
    <source>
        <strain evidence="3">CBS 568.67</strain>
    </source>
</reference>
<feature type="region of interest" description="Disordered" evidence="1">
    <location>
        <begin position="53"/>
        <end position="89"/>
    </location>
</feature>
<accession>A0A485LSY9</accession>
<reference evidence="2" key="2">
    <citation type="submission" date="2019-06" db="EMBL/GenBank/DDBJ databases">
        <title>Genomics analysis of Aphanomyces spp. identifies a new class of oomycete effector associated with host adaptation.</title>
        <authorList>
            <person name="Gaulin E."/>
        </authorList>
    </citation>
    <scope>NUCLEOTIDE SEQUENCE</scope>
    <source>
        <strain evidence="2">CBS 578.67</strain>
    </source>
</reference>
<organism evidence="3 4">
    <name type="scientific">Aphanomyces stellatus</name>
    <dbReference type="NCBI Taxonomy" id="120398"/>
    <lineage>
        <taxon>Eukaryota</taxon>
        <taxon>Sar</taxon>
        <taxon>Stramenopiles</taxon>
        <taxon>Oomycota</taxon>
        <taxon>Saprolegniomycetes</taxon>
        <taxon>Saprolegniales</taxon>
        <taxon>Verrucalvaceae</taxon>
        <taxon>Aphanomyces</taxon>
    </lineage>
</organism>
<evidence type="ECO:0000313" key="2">
    <source>
        <dbReference type="EMBL" id="KAF0684267.1"/>
    </source>
</evidence>
<dbReference type="EMBL" id="CAADRA010007330">
    <property type="protein sequence ID" value="VFU00376.1"/>
    <property type="molecule type" value="Genomic_DNA"/>
</dbReference>
<dbReference type="EMBL" id="VJMH01007304">
    <property type="protein sequence ID" value="KAF0684267.1"/>
    <property type="molecule type" value="Genomic_DNA"/>
</dbReference>
<feature type="compositionally biased region" description="Low complexity" evidence="1">
    <location>
        <begin position="65"/>
        <end position="78"/>
    </location>
</feature>
<evidence type="ECO:0000256" key="1">
    <source>
        <dbReference type="SAM" id="MobiDB-lite"/>
    </source>
</evidence>